<dbReference type="PANTHER" id="PTHR43751">
    <property type="entry name" value="SULFATASE"/>
    <property type="match status" value="1"/>
</dbReference>
<keyword evidence="2" id="KW-0812">Transmembrane</keyword>
<evidence type="ECO:0000313" key="4">
    <source>
        <dbReference type="EMBL" id="KAH7361622.1"/>
    </source>
</evidence>
<feature type="compositionally biased region" description="Pro residues" evidence="1">
    <location>
        <begin position="352"/>
        <end position="361"/>
    </location>
</feature>
<feature type="transmembrane region" description="Helical" evidence="2">
    <location>
        <begin position="114"/>
        <end position="139"/>
    </location>
</feature>
<protein>
    <submittedName>
        <fullName evidence="4">Alkaline-phosphatase-like protein</fullName>
    </submittedName>
</protein>
<feature type="compositionally biased region" description="Basic residues" evidence="1">
    <location>
        <begin position="362"/>
        <end position="375"/>
    </location>
</feature>
<sequence>MMLQRGLSFLFGAFCVALIATKITILTIHAPTVPLGEFLFFLPTFFLPDVVAICFMRLMLRAAKGYVAIVASAVGVVTSLVVVGAASSQLGFYYETGGELEWHEATTFARDKEALKVLLSGSATVLGFGCIILFSAACLHTILYRVVGDFLVALAVDIVAICRWFLDRYRCDDRLTVSDSDSEAGDVAYRRNSNDGAPSNQRLLRENGDVEKADHSTSSPPRKAFCLPPAFPLARVVKAVGSTFLALALIVRPPVPFNHMSVTLPASLLEVFDLHEPPMDCFERSRRKLKNAWPFPDLIVKEKWQGAKGHFKGWAPGRDSRLANKYRHRVPKWLMDSMPHGFQRFDPEVWKPEPPPPPPPPHHPHGPPHGPHGHHGPPPPPHPPTECPPEDLRVSFYNPVEDPLKITNLDSDLLEPLKDALGSVRIKHVAIILMEALRVELFPVRKDSRFYDMIMEANDGEQDVQEVNRRLAYLTPNIDSITGGIGGFDHSEDSEEFPRNWQDHIKEGFGGINVIGATTASTLSTKSFAANLCGTWPMAVENFDEADTESYQPCLPQIMSLLNGNKPDTPPGEGKQPNSTKVEDFREYKWRTGLFESMTETFDRQDRFDKKLGWDKILALQELKKDRSRYKPSAPEYEKLGYLGFAEPVLEPYIRDFIAEAEAERRRMFMMHFTSITHHPWELPSWFNKTTYLPTTRHKDLDKYLNTIRHHDYWLGQLMKIFEETGIADETLVVFAGDHGQAFTEDNKKQGTYENGHISNFRIPITFRHPQLPRIQYEANATSISILPTILDLLINTGSLSKVDSETASDLLYDYEGQSVLRPYRPAQNGRRAWNFSIVNSGAGILGVTSADTHWRLVLPLTKKFSYRMTDLMSDPDEADPVVSWSLSGMVSDVRHKYGTEAAEWVAEAEAVAQWWLLERKRLWRHT</sequence>
<dbReference type="PANTHER" id="PTHR43751:SF3">
    <property type="entry name" value="SULFATASE N-TERMINAL DOMAIN-CONTAINING PROTEIN"/>
    <property type="match status" value="1"/>
</dbReference>
<dbReference type="InterPro" id="IPR052701">
    <property type="entry name" value="GAG_Ulvan_Degrading_Sulfatases"/>
</dbReference>
<dbReference type="SUPFAM" id="SSF53649">
    <property type="entry name" value="Alkaline phosphatase-like"/>
    <property type="match status" value="1"/>
</dbReference>
<keyword evidence="2" id="KW-1133">Transmembrane helix</keyword>
<feature type="region of interest" description="Disordered" evidence="1">
    <location>
        <begin position="345"/>
        <end position="392"/>
    </location>
</feature>
<feature type="region of interest" description="Disordered" evidence="1">
    <location>
        <begin position="563"/>
        <end position="582"/>
    </location>
</feature>
<feature type="compositionally biased region" description="Pro residues" evidence="1">
    <location>
        <begin position="376"/>
        <end position="387"/>
    </location>
</feature>
<feature type="transmembrane region" description="Helical" evidence="2">
    <location>
        <begin position="38"/>
        <end position="60"/>
    </location>
</feature>
<proteinExistence type="predicted"/>
<dbReference type="Pfam" id="PF00884">
    <property type="entry name" value="Sulfatase"/>
    <property type="match status" value="1"/>
</dbReference>
<name>A0A8K0TF53_9PEZI</name>
<keyword evidence="2" id="KW-0472">Membrane</keyword>
<evidence type="ECO:0000256" key="1">
    <source>
        <dbReference type="SAM" id="MobiDB-lite"/>
    </source>
</evidence>
<dbReference type="OrthoDB" id="103349at2759"/>
<evidence type="ECO:0000256" key="2">
    <source>
        <dbReference type="SAM" id="Phobius"/>
    </source>
</evidence>
<gene>
    <name evidence="4" type="ORF">B0T11DRAFT_76383</name>
</gene>
<keyword evidence="5" id="KW-1185">Reference proteome</keyword>
<dbReference type="InterPro" id="IPR000917">
    <property type="entry name" value="Sulfatase_N"/>
</dbReference>
<organism evidence="4 5">
    <name type="scientific">Plectosphaerella cucumerina</name>
    <dbReference type="NCBI Taxonomy" id="40658"/>
    <lineage>
        <taxon>Eukaryota</taxon>
        <taxon>Fungi</taxon>
        <taxon>Dikarya</taxon>
        <taxon>Ascomycota</taxon>
        <taxon>Pezizomycotina</taxon>
        <taxon>Sordariomycetes</taxon>
        <taxon>Hypocreomycetidae</taxon>
        <taxon>Glomerellales</taxon>
        <taxon>Plectosphaerellaceae</taxon>
        <taxon>Plectosphaerella</taxon>
    </lineage>
</organism>
<feature type="transmembrane region" description="Helical" evidence="2">
    <location>
        <begin position="146"/>
        <end position="166"/>
    </location>
</feature>
<reference evidence="4" key="1">
    <citation type="journal article" date="2021" name="Nat. Commun.">
        <title>Genetic determinants of endophytism in the Arabidopsis root mycobiome.</title>
        <authorList>
            <person name="Mesny F."/>
            <person name="Miyauchi S."/>
            <person name="Thiergart T."/>
            <person name="Pickel B."/>
            <person name="Atanasova L."/>
            <person name="Karlsson M."/>
            <person name="Huettel B."/>
            <person name="Barry K.W."/>
            <person name="Haridas S."/>
            <person name="Chen C."/>
            <person name="Bauer D."/>
            <person name="Andreopoulos W."/>
            <person name="Pangilinan J."/>
            <person name="LaButti K."/>
            <person name="Riley R."/>
            <person name="Lipzen A."/>
            <person name="Clum A."/>
            <person name="Drula E."/>
            <person name="Henrissat B."/>
            <person name="Kohler A."/>
            <person name="Grigoriev I.V."/>
            <person name="Martin F.M."/>
            <person name="Hacquard S."/>
        </authorList>
    </citation>
    <scope>NUCLEOTIDE SEQUENCE</scope>
    <source>
        <strain evidence="4">MPI-CAGE-AT-0016</strain>
    </source>
</reference>
<evidence type="ECO:0000259" key="3">
    <source>
        <dbReference type="Pfam" id="PF00884"/>
    </source>
</evidence>
<dbReference type="EMBL" id="JAGPXD010000003">
    <property type="protein sequence ID" value="KAH7361622.1"/>
    <property type="molecule type" value="Genomic_DNA"/>
</dbReference>
<dbReference type="AlphaFoldDB" id="A0A8K0TF53"/>
<accession>A0A8K0TF53</accession>
<feature type="domain" description="Sulfatase N-terminal" evidence="3">
    <location>
        <begin position="583"/>
        <end position="794"/>
    </location>
</feature>
<dbReference type="Proteomes" id="UP000813385">
    <property type="component" value="Unassembled WGS sequence"/>
</dbReference>
<dbReference type="InterPro" id="IPR017850">
    <property type="entry name" value="Alkaline_phosphatase_core_sf"/>
</dbReference>
<feature type="transmembrane region" description="Helical" evidence="2">
    <location>
        <begin position="67"/>
        <end position="94"/>
    </location>
</feature>
<comment type="caution">
    <text evidence="4">The sequence shown here is derived from an EMBL/GenBank/DDBJ whole genome shotgun (WGS) entry which is preliminary data.</text>
</comment>
<dbReference type="Gene3D" id="3.40.720.10">
    <property type="entry name" value="Alkaline Phosphatase, subunit A"/>
    <property type="match status" value="1"/>
</dbReference>
<evidence type="ECO:0000313" key="5">
    <source>
        <dbReference type="Proteomes" id="UP000813385"/>
    </source>
</evidence>